<reference evidence="2 3" key="1">
    <citation type="submission" date="2023-09" db="EMBL/GenBank/DDBJ databases">
        <title>Genomes of two closely related lineages of the louse Polyplax serrata with different host specificities.</title>
        <authorList>
            <person name="Martinu J."/>
            <person name="Tarabai H."/>
            <person name="Stefka J."/>
            <person name="Hypsa V."/>
        </authorList>
    </citation>
    <scope>NUCLEOTIDE SEQUENCE [LARGE SCALE GENOMIC DNA]</scope>
    <source>
        <strain evidence="2">98ZLc_SE</strain>
    </source>
</reference>
<dbReference type="InterPro" id="IPR027485">
    <property type="entry name" value="AMMECR1_N"/>
</dbReference>
<dbReference type="EMBL" id="JAWJWF010000045">
    <property type="protein sequence ID" value="KAK6627971.1"/>
    <property type="molecule type" value="Genomic_DNA"/>
</dbReference>
<keyword evidence="3" id="KW-1185">Reference proteome</keyword>
<dbReference type="InterPro" id="IPR002733">
    <property type="entry name" value="AMMECR1_domain"/>
</dbReference>
<dbReference type="PROSITE" id="PS51112">
    <property type="entry name" value="AMMECR1"/>
    <property type="match status" value="1"/>
</dbReference>
<sequence length="362" mass="40326">MAAGCCGTKKQKLNNSTSLTCNGSSVITNGVKSGMVAHPEMCYFCFDVLYSHLNSLEPPKTPNFSNDPYPLFVTWKIGKDRRLRGCIGTFNAMNLHCGLREYAVTSALKDSRFSPITRDEFPKLYVSVSILRHFEDGADYLDWEVGLHGIRIEFHNEKGNKKTATYLPEVAPEQGWDQIQTIDSLLRKGGFKGSVTPEIRRNIKLTRYQSEKITQIFWGSAGPSWIPSGPPPQQPVMPRLYQVPVVPTMFVMGRPQPPPGPMIGYPPSLPLWWESQPGPSRVGRQFSGTGHSNTSSDNHLRKHGCNALHTSGGWKSLSTAKTPEQNYIAALTSKCTTLSLQSLLNTKMLLHLNIMRLFADDN</sequence>
<feature type="domain" description="AMMECR1" evidence="1">
    <location>
        <begin position="30"/>
        <end position="224"/>
    </location>
</feature>
<dbReference type="InterPro" id="IPR023473">
    <property type="entry name" value="AMMECR1"/>
</dbReference>
<comment type="caution">
    <text evidence="2">The sequence shown here is derived from an EMBL/GenBank/DDBJ whole genome shotgun (WGS) entry which is preliminary data.</text>
</comment>
<dbReference type="PANTHER" id="PTHR13016:SF0">
    <property type="entry name" value="AMME SYNDROME CANDIDATE GENE 1 PROTEIN"/>
    <property type="match status" value="1"/>
</dbReference>
<dbReference type="SUPFAM" id="SSF143447">
    <property type="entry name" value="AMMECR1-like"/>
    <property type="match status" value="1"/>
</dbReference>
<name>A0ABR1AVK9_POLSC</name>
<evidence type="ECO:0000313" key="3">
    <source>
        <dbReference type="Proteomes" id="UP001359485"/>
    </source>
</evidence>
<organism evidence="2 3">
    <name type="scientific">Polyplax serrata</name>
    <name type="common">Common mouse louse</name>
    <dbReference type="NCBI Taxonomy" id="468196"/>
    <lineage>
        <taxon>Eukaryota</taxon>
        <taxon>Metazoa</taxon>
        <taxon>Ecdysozoa</taxon>
        <taxon>Arthropoda</taxon>
        <taxon>Hexapoda</taxon>
        <taxon>Insecta</taxon>
        <taxon>Pterygota</taxon>
        <taxon>Neoptera</taxon>
        <taxon>Paraneoptera</taxon>
        <taxon>Psocodea</taxon>
        <taxon>Troctomorpha</taxon>
        <taxon>Phthiraptera</taxon>
        <taxon>Anoplura</taxon>
        <taxon>Polyplacidae</taxon>
        <taxon>Polyplax</taxon>
    </lineage>
</organism>
<evidence type="ECO:0000259" key="1">
    <source>
        <dbReference type="PROSITE" id="PS51112"/>
    </source>
</evidence>
<protein>
    <recommendedName>
        <fullName evidence="1">AMMECR1 domain-containing protein</fullName>
    </recommendedName>
</protein>
<proteinExistence type="predicted"/>
<dbReference type="PANTHER" id="PTHR13016">
    <property type="entry name" value="AMMECR1 HOMOLOG"/>
    <property type="match status" value="1"/>
</dbReference>
<evidence type="ECO:0000313" key="2">
    <source>
        <dbReference type="EMBL" id="KAK6627971.1"/>
    </source>
</evidence>
<gene>
    <name evidence="2" type="ORF">RUM44_010453</name>
</gene>
<accession>A0ABR1AVK9</accession>
<dbReference type="Pfam" id="PF01871">
    <property type="entry name" value="AMMECR1"/>
    <property type="match status" value="1"/>
</dbReference>
<dbReference type="InterPro" id="IPR036071">
    <property type="entry name" value="AMMECR1_dom_sf"/>
</dbReference>
<dbReference type="NCBIfam" id="TIGR00296">
    <property type="entry name" value="TIGR00296 family protein"/>
    <property type="match status" value="1"/>
</dbReference>
<dbReference type="Proteomes" id="UP001359485">
    <property type="component" value="Unassembled WGS sequence"/>
</dbReference>
<dbReference type="Gene3D" id="3.30.700.20">
    <property type="entry name" value="Hypothetical protein ph0010, domain 1"/>
    <property type="match status" value="1"/>
</dbReference>